<evidence type="ECO:0000313" key="2">
    <source>
        <dbReference type="Proteomes" id="UP001321125"/>
    </source>
</evidence>
<accession>A0ABT4ITT9</accession>
<organism evidence="1 2">
    <name type="scientific">Vreelandella janggokensis</name>
    <dbReference type="NCBI Taxonomy" id="370767"/>
    <lineage>
        <taxon>Bacteria</taxon>
        <taxon>Pseudomonadati</taxon>
        <taxon>Pseudomonadota</taxon>
        <taxon>Gammaproteobacteria</taxon>
        <taxon>Oceanospirillales</taxon>
        <taxon>Halomonadaceae</taxon>
        <taxon>Vreelandella</taxon>
    </lineage>
</organism>
<sequence length="513" mass="56395">MPKSSSSGHRRGFFSRLGIGAKKWENEHLPESHEITPADTMLYGAGTTTVASLLASGNRQARTRQAIYDKWAQMEADPIVSSAVKLLVTSALGGHETTGDIVFIEKRPAAEKDEQLGKMVDDIREDLSAILNRAAYPMAYLGGVFGDSYARIYTDQRGVVDLYVDELVRPPLVQPFDRGSRTVGYAIYTGERNFQRLDTSQMVRMKMPRSQWVPQHGVFEKSLKVALSTDDVNELPLMPAMAGGSLIYPAEEPYDNLTSSLLGLVGQRWMDSIDEQMLTVNLNDMSKDMQDRFMKSVTGMLKRSKEIAEDAVKGGKPIMERVRHVIPVFGDKQLTRVEGGGQSGRADNISIEDVMLHARLLSGAIGVDLSMIGFADQMSGGLGEGGFFRTSAQAAESARVIRVSLAEAFNHIIDMHTLKRYGTVFPASERPWRISFYGSISALESERQRTLNDGMGVGIGLTQAIAAMRDMGASKKLMKTFLAETMQLDEDQAELYAELAETATDDGGVKGWP</sequence>
<gene>
    <name evidence="1" type="ORF">L0635_04975</name>
</gene>
<dbReference type="RefSeq" id="WP_268901265.1">
    <property type="nucleotide sequence ID" value="NZ_JAKNQT010000001.1"/>
</dbReference>
<evidence type="ECO:0008006" key="3">
    <source>
        <dbReference type="Google" id="ProtNLM"/>
    </source>
</evidence>
<name>A0ABT4ITT9_9GAMM</name>
<proteinExistence type="predicted"/>
<dbReference type="Proteomes" id="UP001321125">
    <property type="component" value="Unassembled WGS sequence"/>
</dbReference>
<evidence type="ECO:0000313" key="1">
    <source>
        <dbReference type="EMBL" id="MCZ0926434.1"/>
    </source>
</evidence>
<comment type="caution">
    <text evidence="1">The sequence shown here is derived from an EMBL/GenBank/DDBJ whole genome shotgun (WGS) entry which is preliminary data.</text>
</comment>
<reference evidence="1 2" key="1">
    <citation type="submission" date="2022-02" db="EMBL/GenBank/DDBJ databases">
        <title>Study of halophilic communities from a Mexican lake.</title>
        <authorList>
            <person name="Hernandez-Soto L.M."/>
            <person name="Martinez-Abarca F."/>
            <person name="Ramirez-Saad H.C."/>
            <person name="Aguirre-Garrido J.F."/>
        </authorList>
    </citation>
    <scope>NUCLEOTIDE SEQUENCE [LARGE SCALE GENOMIC DNA]</scope>
    <source>
        <strain evidence="1 2">Hjan13</strain>
    </source>
</reference>
<keyword evidence="2" id="KW-1185">Reference proteome</keyword>
<protein>
    <recommendedName>
        <fullName evidence="3">Phage portal protein</fullName>
    </recommendedName>
</protein>
<dbReference type="EMBL" id="JAKNQU010000002">
    <property type="protein sequence ID" value="MCZ0926434.1"/>
    <property type="molecule type" value="Genomic_DNA"/>
</dbReference>